<dbReference type="InterPro" id="IPR036514">
    <property type="entry name" value="SGNH_hydro_sf"/>
</dbReference>
<keyword evidence="1" id="KW-0378">Hydrolase</keyword>
<feature type="domain" description="Sialate O-acetylesterase" evidence="2">
    <location>
        <begin position="2"/>
        <end position="222"/>
    </location>
</feature>
<dbReference type="SUPFAM" id="SSF52266">
    <property type="entry name" value="SGNH hydrolase"/>
    <property type="match status" value="1"/>
</dbReference>
<dbReference type="Gene3D" id="3.40.50.1110">
    <property type="entry name" value="SGNH hydrolase"/>
    <property type="match status" value="1"/>
</dbReference>
<dbReference type="Pfam" id="PF03629">
    <property type="entry name" value="SASA"/>
    <property type="match status" value="1"/>
</dbReference>
<comment type="caution">
    <text evidence="3">The sequence shown here is derived from an EMBL/GenBank/DDBJ whole genome shotgun (WGS) entry which is preliminary data.</text>
</comment>
<dbReference type="RefSeq" id="WP_249310810.1">
    <property type="nucleotide sequence ID" value="NZ_JACRSU010000001.1"/>
</dbReference>
<evidence type="ECO:0000259" key="2">
    <source>
        <dbReference type="Pfam" id="PF03629"/>
    </source>
</evidence>
<dbReference type="AlphaFoldDB" id="A0A926HXP8"/>
<dbReference type="Proteomes" id="UP000611762">
    <property type="component" value="Unassembled WGS sequence"/>
</dbReference>
<dbReference type="EMBL" id="JACRSU010000001">
    <property type="protein sequence ID" value="MBC8539598.1"/>
    <property type="molecule type" value="Genomic_DNA"/>
</dbReference>
<organism evidence="3 4">
    <name type="scientific">Congzhengia minquanensis</name>
    <dbReference type="NCBI Taxonomy" id="2763657"/>
    <lineage>
        <taxon>Bacteria</taxon>
        <taxon>Bacillati</taxon>
        <taxon>Bacillota</taxon>
        <taxon>Clostridia</taxon>
        <taxon>Eubacteriales</taxon>
        <taxon>Oscillospiraceae</taxon>
        <taxon>Congzhengia</taxon>
    </lineage>
</organism>
<evidence type="ECO:0000256" key="1">
    <source>
        <dbReference type="ARBA" id="ARBA00022801"/>
    </source>
</evidence>
<gene>
    <name evidence="3" type="ORF">H8698_01230</name>
</gene>
<accession>A0A926HXP8</accession>
<dbReference type="PANTHER" id="PTHR31988:SF19">
    <property type="entry name" value="9-O-ACETYL-N-ACETYLNEURAMINIC ACID DEACETYLASE-RELATED"/>
    <property type="match status" value="1"/>
</dbReference>
<dbReference type="GO" id="GO:0016787">
    <property type="term" value="F:hydrolase activity"/>
    <property type="evidence" value="ECO:0007669"/>
    <property type="project" value="UniProtKB-KW"/>
</dbReference>
<keyword evidence="4" id="KW-1185">Reference proteome</keyword>
<proteinExistence type="predicted"/>
<sequence>MDSFLLVGQSNMAGRGFTNEVPEFENKHLFVLRNGRWQQMYRPVVCDRYFSGVCLAESFADSYSCEHNVDVGLIPCADGGTSLNEWERGGLLYDHAVMQASLAQRTSIIRGILWHQGEAECSSENAARYEEKFLKILNGFREDLNLPDVPVLIGGLGDFLPLCAENFIPWAPVVNCALEHICQTQHQTAFVSAKGLGANPDNLHFNAKALIEFGKRYYAAYQTLAPQAKTAESQHLEDGKIKSEMELL</sequence>
<dbReference type="InterPro" id="IPR052940">
    <property type="entry name" value="Carb_Esterase_6"/>
</dbReference>
<reference evidence="3" key="1">
    <citation type="submission" date="2020-08" db="EMBL/GenBank/DDBJ databases">
        <title>Genome public.</title>
        <authorList>
            <person name="Liu C."/>
            <person name="Sun Q."/>
        </authorList>
    </citation>
    <scope>NUCLEOTIDE SEQUENCE</scope>
    <source>
        <strain evidence="3">H8</strain>
    </source>
</reference>
<name>A0A926HXP8_9FIRM</name>
<evidence type="ECO:0000313" key="4">
    <source>
        <dbReference type="Proteomes" id="UP000611762"/>
    </source>
</evidence>
<evidence type="ECO:0000313" key="3">
    <source>
        <dbReference type="EMBL" id="MBC8539598.1"/>
    </source>
</evidence>
<protein>
    <submittedName>
        <fullName evidence="3">Sialate O-acetylesterase</fullName>
    </submittedName>
</protein>
<dbReference type="InterPro" id="IPR005181">
    <property type="entry name" value="SASA"/>
</dbReference>
<dbReference type="PANTHER" id="PTHR31988">
    <property type="entry name" value="ESTERASE, PUTATIVE (DUF303)-RELATED"/>
    <property type="match status" value="1"/>
</dbReference>